<dbReference type="EMBL" id="JRRC01267237">
    <property type="protein sequence ID" value="KHG02453.1"/>
    <property type="molecule type" value="Genomic_DNA"/>
</dbReference>
<protein>
    <submittedName>
        <fullName evidence="2">Uncharacterized protein</fullName>
    </submittedName>
</protein>
<name>A0A0B0MJY1_GOSAR</name>
<feature type="compositionally biased region" description="Basic and acidic residues" evidence="1">
    <location>
        <begin position="54"/>
        <end position="72"/>
    </location>
</feature>
<reference evidence="3" key="1">
    <citation type="submission" date="2014-09" db="EMBL/GenBank/DDBJ databases">
        <authorList>
            <person name="Mudge J."/>
            <person name="Ramaraj T."/>
            <person name="Lindquist I.E."/>
            <person name="Bharti A.K."/>
            <person name="Sundararajan A."/>
            <person name="Cameron C.T."/>
            <person name="Woodward J.E."/>
            <person name="May G.D."/>
            <person name="Brubaker C."/>
            <person name="Broadhvest J."/>
            <person name="Wilkins T.A."/>
        </authorList>
    </citation>
    <scope>NUCLEOTIDE SEQUENCE</scope>
    <source>
        <strain evidence="3">cv. AKA8401</strain>
    </source>
</reference>
<accession>A0A0B0MJY1</accession>
<comment type="caution">
    <text evidence="2">The sequence shown here is derived from an EMBL/GenBank/DDBJ whole genome shotgun (WGS) entry which is preliminary data.</text>
</comment>
<sequence length="72" mass="8033">MTSFEGEKRPSGLWPPSGQAPVIGHTRAHAPPLTPPHAVVGGQKSRFQAKNRKVNPERSGGERARDVRRWRR</sequence>
<feature type="compositionally biased region" description="Basic and acidic residues" evidence="1">
    <location>
        <begin position="1"/>
        <end position="10"/>
    </location>
</feature>
<keyword evidence="3" id="KW-1185">Reference proteome</keyword>
<organism evidence="2 3">
    <name type="scientific">Gossypium arboreum</name>
    <name type="common">Tree cotton</name>
    <name type="synonym">Gossypium nanking</name>
    <dbReference type="NCBI Taxonomy" id="29729"/>
    <lineage>
        <taxon>Eukaryota</taxon>
        <taxon>Viridiplantae</taxon>
        <taxon>Streptophyta</taxon>
        <taxon>Embryophyta</taxon>
        <taxon>Tracheophyta</taxon>
        <taxon>Spermatophyta</taxon>
        <taxon>Magnoliopsida</taxon>
        <taxon>eudicotyledons</taxon>
        <taxon>Gunneridae</taxon>
        <taxon>Pentapetalae</taxon>
        <taxon>rosids</taxon>
        <taxon>malvids</taxon>
        <taxon>Malvales</taxon>
        <taxon>Malvaceae</taxon>
        <taxon>Malvoideae</taxon>
        <taxon>Gossypium</taxon>
    </lineage>
</organism>
<dbReference type="Proteomes" id="UP000032142">
    <property type="component" value="Unassembled WGS sequence"/>
</dbReference>
<dbReference type="AlphaFoldDB" id="A0A0B0MJY1"/>
<feature type="region of interest" description="Disordered" evidence="1">
    <location>
        <begin position="1"/>
        <end position="72"/>
    </location>
</feature>
<gene>
    <name evidence="2" type="ORF">F383_25786</name>
</gene>
<proteinExistence type="predicted"/>
<evidence type="ECO:0000313" key="2">
    <source>
        <dbReference type="EMBL" id="KHG02453.1"/>
    </source>
</evidence>
<evidence type="ECO:0000256" key="1">
    <source>
        <dbReference type="SAM" id="MobiDB-lite"/>
    </source>
</evidence>
<evidence type="ECO:0000313" key="3">
    <source>
        <dbReference type="Proteomes" id="UP000032142"/>
    </source>
</evidence>